<dbReference type="SMART" id="SM00387">
    <property type="entry name" value="HATPase_c"/>
    <property type="match status" value="1"/>
</dbReference>
<dbReference type="PANTHER" id="PTHR45453:SF2">
    <property type="entry name" value="HISTIDINE KINASE"/>
    <property type="match status" value="1"/>
</dbReference>
<dbReference type="Pfam" id="PF02518">
    <property type="entry name" value="HATPase_c"/>
    <property type="match status" value="1"/>
</dbReference>
<dbReference type="GO" id="GO:0016301">
    <property type="term" value="F:kinase activity"/>
    <property type="evidence" value="ECO:0007669"/>
    <property type="project" value="UniProtKB-KW"/>
</dbReference>
<dbReference type="PANTHER" id="PTHR45453">
    <property type="entry name" value="PHOSPHATE REGULON SENSOR PROTEIN PHOR"/>
    <property type="match status" value="1"/>
</dbReference>
<evidence type="ECO:0000256" key="10">
    <source>
        <dbReference type="SAM" id="Phobius"/>
    </source>
</evidence>
<keyword evidence="7 12" id="KW-0418">Kinase</keyword>
<protein>
    <recommendedName>
        <fullName evidence="3">histidine kinase</fullName>
        <ecNumber evidence="3">2.7.13.3</ecNumber>
    </recommendedName>
</protein>
<sequence>MRYLKDRITAIVYILICTIIAGVIFYLRGVEPAIVIYVFVLWIAVGIVFVILDFISKRKRIKVLKNIAMTPFFKDNMLPKEGNSVEKEYQTLVNNTIAEAREKFSESDSRITEANEFYTMWVHQIKTPISAMKVLIDSGAERDMLSAELFKIEKYADMALSFIRVGSETSDYVIKQCNLEKVVKDTVKTYAPLFIQKNLSVSMKNLDIYVLTDEKWLGFALEQVISNAVKYSRNGSVEIYSENGILTVEDHGTGIAREDMPRIFERGFTGANGRSGRWSTGIGLYLCKRVLTELGHYIWIESKENVGTKVHIDLNSTELKVE</sequence>
<reference evidence="12 13" key="1">
    <citation type="submission" date="2020-10" db="EMBL/GenBank/DDBJ databases">
        <title>ChiBAC.</title>
        <authorList>
            <person name="Zenner C."/>
            <person name="Hitch T.C.A."/>
            <person name="Clavel T."/>
        </authorList>
    </citation>
    <scope>NUCLEOTIDE SEQUENCE [LARGE SCALE GENOMIC DNA]</scope>
    <source>
        <strain evidence="12 13">DSM 108706</strain>
    </source>
</reference>
<keyword evidence="8 10" id="KW-1133">Transmembrane helix</keyword>
<evidence type="ECO:0000256" key="8">
    <source>
        <dbReference type="ARBA" id="ARBA00022989"/>
    </source>
</evidence>
<evidence type="ECO:0000256" key="4">
    <source>
        <dbReference type="ARBA" id="ARBA00022475"/>
    </source>
</evidence>
<evidence type="ECO:0000256" key="6">
    <source>
        <dbReference type="ARBA" id="ARBA00022692"/>
    </source>
</evidence>
<evidence type="ECO:0000313" key="12">
    <source>
        <dbReference type="EMBL" id="MBE5035747.1"/>
    </source>
</evidence>
<comment type="catalytic activity">
    <reaction evidence="1">
        <text>ATP + protein L-histidine = ADP + protein N-phospho-L-histidine.</text>
        <dbReference type="EC" id="2.7.13.3"/>
    </reaction>
</comment>
<evidence type="ECO:0000256" key="3">
    <source>
        <dbReference type="ARBA" id="ARBA00012438"/>
    </source>
</evidence>
<comment type="subcellular location">
    <subcellularLocation>
        <location evidence="2">Cell membrane</location>
        <topology evidence="2">Multi-pass membrane protein</topology>
    </subcellularLocation>
</comment>
<keyword evidence="4" id="KW-1003">Cell membrane</keyword>
<accession>A0ABR9QY03</accession>
<dbReference type="RefSeq" id="WP_226385393.1">
    <property type="nucleotide sequence ID" value="NZ_JADCKA010000008.1"/>
</dbReference>
<organism evidence="12 13">
    <name type="scientific">Gallibacter intestinalis</name>
    <dbReference type="NCBI Taxonomy" id="2779356"/>
    <lineage>
        <taxon>Bacteria</taxon>
        <taxon>Bacillati</taxon>
        <taxon>Bacillota</taxon>
        <taxon>Clostridia</taxon>
        <taxon>Eubacteriales</taxon>
        <taxon>Eubacteriaceae</taxon>
        <taxon>Gallibacter</taxon>
    </lineage>
</organism>
<evidence type="ECO:0000256" key="1">
    <source>
        <dbReference type="ARBA" id="ARBA00000085"/>
    </source>
</evidence>
<feature type="transmembrane region" description="Helical" evidence="10">
    <location>
        <begin position="33"/>
        <end position="55"/>
    </location>
</feature>
<dbReference type="InterPro" id="IPR050351">
    <property type="entry name" value="BphY/WalK/GraS-like"/>
</dbReference>
<keyword evidence="13" id="KW-1185">Reference proteome</keyword>
<dbReference type="InterPro" id="IPR003594">
    <property type="entry name" value="HATPase_dom"/>
</dbReference>
<keyword evidence="9 10" id="KW-0472">Membrane</keyword>
<evidence type="ECO:0000313" key="13">
    <source>
        <dbReference type="Proteomes" id="UP001516588"/>
    </source>
</evidence>
<keyword evidence="6 10" id="KW-0812">Transmembrane</keyword>
<evidence type="ECO:0000256" key="2">
    <source>
        <dbReference type="ARBA" id="ARBA00004651"/>
    </source>
</evidence>
<name>A0ABR9QY03_9FIRM</name>
<feature type="transmembrane region" description="Helical" evidence="10">
    <location>
        <begin position="7"/>
        <end position="27"/>
    </location>
</feature>
<gene>
    <name evidence="12" type="ORF">INF20_05560</name>
</gene>
<evidence type="ECO:0000256" key="9">
    <source>
        <dbReference type="ARBA" id="ARBA00023136"/>
    </source>
</evidence>
<proteinExistence type="predicted"/>
<feature type="domain" description="Histidine kinase" evidence="11">
    <location>
        <begin position="120"/>
        <end position="318"/>
    </location>
</feature>
<evidence type="ECO:0000256" key="5">
    <source>
        <dbReference type="ARBA" id="ARBA00022679"/>
    </source>
</evidence>
<evidence type="ECO:0000256" key="7">
    <source>
        <dbReference type="ARBA" id="ARBA00022777"/>
    </source>
</evidence>
<comment type="caution">
    <text evidence="12">The sequence shown here is derived from an EMBL/GenBank/DDBJ whole genome shotgun (WGS) entry which is preliminary data.</text>
</comment>
<dbReference type="EMBL" id="JADCKA010000008">
    <property type="protein sequence ID" value="MBE5035747.1"/>
    <property type="molecule type" value="Genomic_DNA"/>
</dbReference>
<dbReference type="PROSITE" id="PS50109">
    <property type="entry name" value="HIS_KIN"/>
    <property type="match status" value="1"/>
</dbReference>
<dbReference type="EC" id="2.7.13.3" evidence="3"/>
<keyword evidence="5" id="KW-0808">Transferase</keyword>
<dbReference type="Proteomes" id="UP001516588">
    <property type="component" value="Unassembled WGS sequence"/>
</dbReference>
<dbReference type="InterPro" id="IPR005467">
    <property type="entry name" value="His_kinase_dom"/>
</dbReference>
<evidence type="ECO:0000259" key="11">
    <source>
        <dbReference type="PROSITE" id="PS50109"/>
    </source>
</evidence>